<dbReference type="Pfam" id="PF13407">
    <property type="entry name" value="Peripla_BP_4"/>
    <property type="match status" value="1"/>
</dbReference>
<evidence type="ECO:0000256" key="3">
    <source>
        <dbReference type="ARBA" id="ARBA00022448"/>
    </source>
</evidence>
<keyword evidence="3" id="KW-0813">Transport</keyword>
<evidence type="ECO:0000256" key="2">
    <source>
        <dbReference type="ARBA" id="ARBA00007639"/>
    </source>
</evidence>
<evidence type="ECO:0000313" key="7">
    <source>
        <dbReference type="EMBL" id="EIJ67837.1"/>
    </source>
</evidence>
<evidence type="ECO:0000259" key="6">
    <source>
        <dbReference type="Pfam" id="PF13407"/>
    </source>
</evidence>
<dbReference type="Proteomes" id="UP000006457">
    <property type="component" value="Unassembled WGS sequence"/>
</dbReference>
<dbReference type="PANTHER" id="PTHR30036">
    <property type="entry name" value="D-XYLOSE-BINDING PERIPLASMIC PROTEIN"/>
    <property type="match status" value="1"/>
</dbReference>
<evidence type="ECO:0000313" key="8">
    <source>
        <dbReference type="Proteomes" id="UP000006457"/>
    </source>
</evidence>
<keyword evidence="8" id="KW-1185">Reference proteome</keyword>
<dbReference type="SUPFAM" id="SSF53822">
    <property type="entry name" value="Periplasmic binding protein-like I"/>
    <property type="match status" value="1"/>
</dbReference>
<organism evidence="7 8">
    <name type="scientific">Pasteurella bettyae CCUG 2042</name>
    <dbReference type="NCBI Taxonomy" id="1095749"/>
    <lineage>
        <taxon>Bacteria</taxon>
        <taxon>Pseudomonadati</taxon>
        <taxon>Pseudomonadota</taxon>
        <taxon>Gammaproteobacteria</taxon>
        <taxon>Pasteurellales</taxon>
        <taxon>Pasteurellaceae</taxon>
        <taxon>Pasteurella</taxon>
    </lineage>
</organism>
<dbReference type="GO" id="GO:0030246">
    <property type="term" value="F:carbohydrate binding"/>
    <property type="evidence" value="ECO:0007669"/>
    <property type="project" value="TreeGrafter"/>
</dbReference>
<feature type="domain" description="Periplasmic binding protein" evidence="6">
    <location>
        <begin position="2"/>
        <end position="89"/>
    </location>
</feature>
<protein>
    <submittedName>
        <fullName evidence="7">Putative D-galactose-binding periplasmic protein</fullName>
    </submittedName>
</protein>
<dbReference type="InterPro" id="IPR025997">
    <property type="entry name" value="SBP_2_dom"/>
</dbReference>
<dbReference type="EMBL" id="AJSX01000041">
    <property type="protein sequence ID" value="EIJ67837.1"/>
    <property type="molecule type" value="Genomic_DNA"/>
</dbReference>
<evidence type="ECO:0000256" key="1">
    <source>
        <dbReference type="ARBA" id="ARBA00004418"/>
    </source>
</evidence>
<dbReference type="AlphaFoldDB" id="I3D7Z4"/>
<gene>
    <name evidence="7" type="ORF">HMPREF1052_0587</name>
</gene>
<evidence type="ECO:0000256" key="5">
    <source>
        <dbReference type="ARBA" id="ARBA00022729"/>
    </source>
</evidence>
<keyword evidence="4" id="KW-0762">Sugar transport</keyword>
<sequence length="121" mass="13410">MAKDRMDLWLNDTQGNNIEVIISNNDAMAIGALASLKEHHKKLPIFSVDALPRVLRFVKSGDITGTVLNDGVTQSRVLVKLARDLAQGKPMNKGADWTLENNSIRTPDIAIDQDNIDKFLK</sequence>
<dbReference type="InterPro" id="IPR028082">
    <property type="entry name" value="Peripla_BP_I"/>
</dbReference>
<dbReference type="GO" id="GO:0055085">
    <property type="term" value="P:transmembrane transport"/>
    <property type="evidence" value="ECO:0007669"/>
    <property type="project" value="UniProtKB-ARBA"/>
</dbReference>
<comment type="subcellular location">
    <subcellularLocation>
        <location evidence="1">Periplasm</location>
    </subcellularLocation>
</comment>
<reference evidence="7 8" key="1">
    <citation type="submission" date="2012-03" db="EMBL/GenBank/DDBJ databases">
        <authorList>
            <person name="Harkins D.M."/>
            <person name="Madupu R."/>
            <person name="Durkin A.S."/>
            <person name="Torralba M."/>
            <person name="Methe B."/>
            <person name="Sutton G.G."/>
            <person name="Nelson K.E."/>
        </authorList>
    </citation>
    <scope>NUCLEOTIDE SEQUENCE [LARGE SCALE GENOMIC DNA]</scope>
    <source>
        <strain evidence="7 8">CCUG 2042</strain>
    </source>
</reference>
<evidence type="ECO:0000256" key="4">
    <source>
        <dbReference type="ARBA" id="ARBA00022597"/>
    </source>
</evidence>
<dbReference type="eggNOG" id="COG1879">
    <property type="taxonomic scope" value="Bacteria"/>
</dbReference>
<dbReference type="PANTHER" id="PTHR30036:SF2">
    <property type="entry name" value="D-GALACTOSE_METHYL-GALACTOSIDE BINDING PERIPLASMIC PROTEIN MGLB"/>
    <property type="match status" value="1"/>
</dbReference>
<dbReference type="InterPro" id="IPR050555">
    <property type="entry name" value="Bact_Solute-Bind_Prot2"/>
</dbReference>
<keyword evidence="5" id="KW-0732">Signal</keyword>
<accession>I3D7Z4</accession>
<comment type="similarity">
    <text evidence="2">Belongs to the bacterial solute-binding protein 2 family.</text>
</comment>
<proteinExistence type="inferred from homology"/>
<dbReference type="GO" id="GO:0030288">
    <property type="term" value="C:outer membrane-bounded periplasmic space"/>
    <property type="evidence" value="ECO:0007669"/>
    <property type="project" value="TreeGrafter"/>
</dbReference>
<dbReference type="Gene3D" id="3.40.50.2300">
    <property type="match status" value="1"/>
</dbReference>
<name>I3D7Z4_9PAST</name>
<comment type="caution">
    <text evidence="7">The sequence shown here is derived from an EMBL/GenBank/DDBJ whole genome shotgun (WGS) entry which is preliminary data.</text>
</comment>
<dbReference type="PATRIC" id="fig|1095749.3.peg.1886"/>